<comment type="caution">
    <text evidence="2">The sequence shown here is derived from an EMBL/GenBank/DDBJ whole genome shotgun (WGS) entry which is preliminary data.</text>
</comment>
<proteinExistence type="predicted"/>
<dbReference type="GO" id="GO:0004190">
    <property type="term" value="F:aspartic-type endopeptidase activity"/>
    <property type="evidence" value="ECO:0007669"/>
    <property type="project" value="InterPro"/>
</dbReference>
<dbReference type="AlphaFoldDB" id="A0A4T0X1S3"/>
<evidence type="ECO:0000313" key="3">
    <source>
        <dbReference type="Proteomes" id="UP000307173"/>
    </source>
</evidence>
<accession>A0A4T0X1S3</accession>
<sequence>MIAESYSKIGKLSQADKYKALIALAPNMDFVKGESYKFVGWYLYLKSKFIEASEGDAKVNAEKLFKTFEDYDKGAMAENQLSKDLLYVVFESIKSAKNKDVLVLTLGYPTNLSVFQTIFSKICYGAEGTGVTHDKIDGVKINLEDIKCLTWFHPLWYEMTETLQVNMFMNNMESGYKSKFITYLTTKGDHKVLKELSDKFKCLDDVFNALVEFEQDASYDAKVNLLNSMVIPLSIRMNRKDGKSKAPSTTNKGAGNNKKDGKAGNKKAATKESTGTAAVKSSAVHIGAAHTVIPVLIDSGASASLTPVKELIHGFESFNEVSIDFHGGSTHLLGIGYLVVDFDGFYIKTKVYYAPEATETVITEYDLLNAGCSFHVISREPVVKELVYKLHLIPLTTHNKVHYLPPSALLPSPPSIKICSIHTRFGHVNARYLLDSVKHETITDVSKSHLSELNGLLVDHDCHDCLQDGVDIYYHVICGKRIVFKHNKSPMSEPIECYTDSDYAQDVTIRKSMNGFMIHSNNQLVH</sequence>
<organism evidence="2 3">
    <name type="scientific">Pichia inconspicua</name>
    <dbReference type="NCBI Taxonomy" id="52247"/>
    <lineage>
        <taxon>Eukaryota</taxon>
        <taxon>Fungi</taxon>
        <taxon>Dikarya</taxon>
        <taxon>Ascomycota</taxon>
        <taxon>Saccharomycotina</taxon>
        <taxon>Pichiomycetes</taxon>
        <taxon>Pichiales</taxon>
        <taxon>Pichiaceae</taxon>
        <taxon>Pichia</taxon>
    </lineage>
</organism>
<dbReference type="Proteomes" id="UP000307173">
    <property type="component" value="Unassembled WGS sequence"/>
</dbReference>
<evidence type="ECO:0000256" key="1">
    <source>
        <dbReference type="SAM" id="MobiDB-lite"/>
    </source>
</evidence>
<protein>
    <submittedName>
        <fullName evidence="2">Uncharacterized protein</fullName>
    </submittedName>
</protein>
<reference evidence="2 3" key="1">
    <citation type="journal article" date="2019" name="Front. Genet.">
        <title>Whole-Genome Sequencing of the Opportunistic Yeast Pathogen Candida inconspicua Uncovers Its Hybrid Origin.</title>
        <authorList>
            <person name="Mixao V."/>
            <person name="Hansen A.P."/>
            <person name="Saus E."/>
            <person name="Boekhout T."/>
            <person name="Lass-Florl C."/>
            <person name="Gabaldon T."/>
        </authorList>
    </citation>
    <scope>NUCLEOTIDE SEQUENCE [LARGE SCALE GENOMIC DNA]</scope>
    <source>
        <strain evidence="2 3">CBS 180</strain>
    </source>
</reference>
<dbReference type="EMBL" id="SELW01000355">
    <property type="protein sequence ID" value="TID28951.1"/>
    <property type="molecule type" value="Genomic_DNA"/>
</dbReference>
<dbReference type="PROSITE" id="PS00141">
    <property type="entry name" value="ASP_PROTEASE"/>
    <property type="match status" value="1"/>
</dbReference>
<evidence type="ECO:0000313" key="2">
    <source>
        <dbReference type="EMBL" id="TID28951.1"/>
    </source>
</evidence>
<name>A0A4T0X1S3_9ASCO</name>
<gene>
    <name evidence="2" type="ORF">CANINC_002219</name>
</gene>
<dbReference type="GO" id="GO:0006508">
    <property type="term" value="P:proteolysis"/>
    <property type="evidence" value="ECO:0007669"/>
    <property type="project" value="InterPro"/>
</dbReference>
<keyword evidence="3" id="KW-1185">Reference proteome</keyword>
<dbReference type="InterPro" id="IPR001969">
    <property type="entry name" value="Aspartic_peptidase_AS"/>
</dbReference>
<feature type="region of interest" description="Disordered" evidence="1">
    <location>
        <begin position="240"/>
        <end position="274"/>
    </location>
</feature>